<evidence type="ECO:0008006" key="3">
    <source>
        <dbReference type="Google" id="ProtNLM"/>
    </source>
</evidence>
<dbReference type="EMBL" id="BAABBY010000015">
    <property type="protein sequence ID" value="GAA4213124.1"/>
    <property type="molecule type" value="Genomic_DNA"/>
</dbReference>
<name>A0ABP8BQA1_9SPHI</name>
<evidence type="ECO:0000313" key="1">
    <source>
        <dbReference type="EMBL" id="GAA4213124.1"/>
    </source>
</evidence>
<comment type="caution">
    <text evidence="1">The sequence shown here is derived from an EMBL/GenBank/DDBJ whole genome shotgun (WGS) entry which is preliminary data.</text>
</comment>
<keyword evidence="2" id="KW-1185">Reference proteome</keyword>
<proteinExistence type="predicted"/>
<protein>
    <recommendedName>
        <fullName evidence="3">CHAT domain-containing protein</fullName>
    </recommendedName>
</protein>
<dbReference type="RefSeq" id="WP_344853661.1">
    <property type="nucleotide sequence ID" value="NZ_BAABBY010000015.1"/>
</dbReference>
<evidence type="ECO:0000313" key="2">
    <source>
        <dbReference type="Proteomes" id="UP001501772"/>
    </source>
</evidence>
<accession>A0ABP8BQA1</accession>
<reference evidence="2" key="1">
    <citation type="journal article" date="2019" name="Int. J. Syst. Evol. Microbiol.">
        <title>The Global Catalogue of Microorganisms (GCM) 10K type strain sequencing project: providing services to taxonomists for standard genome sequencing and annotation.</title>
        <authorList>
            <consortium name="The Broad Institute Genomics Platform"/>
            <consortium name="The Broad Institute Genome Sequencing Center for Infectious Disease"/>
            <person name="Wu L."/>
            <person name="Ma J."/>
        </authorList>
    </citation>
    <scope>NUCLEOTIDE SEQUENCE [LARGE SCALE GENOMIC DNA]</scope>
    <source>
        <strain evidence="2">JCM 17626</strain>
    </source>
</reference>
<dbReference type="Proteomes" id="UP001501772">
    <property type="component" value="Unassembled WGS sequence"/>
</dbReference>
<organism evidence="1 2">
    <name type="scientific">Pedobacter jeongneungensis</name>
    <dbReference type="NCBI Taxonomy" id="947309"/>
    <lineage>
        <taxon>Bacteria</taxon>
        <taxon>Pseudomonadati</taxon>
        <taxon>Bacteroidota</taxon>
        <taxon>Sphingobacteriia</taxon>
        <taxon>Sphingobacteriales</taxon>
        <taxon>Sphingobacteriaceae</taxon>
        <taxon>Pedobacter</taxon>
    </lineage>
</organism>
<gene>
    <name evidence="1" type="ORF">GCM10022289_44840</name>
</gene>
<sequence length="704" mass="82414">MSRTKIQYIIVQKTEADNIITANYNFEQRILDKLRYYPQDLLQFRLNFDYFNYVKTHDPSGMQVLLFSVSDLMDKKWEDHFFTAMKMLDRVCVFFFSKECQAELPIIISRLKKSKIEHFYYSLYANNELVNIEREQKYFMDYPDFFALLRRDATKLAKQVGKSNRLLKNIRLTIPESISNVDGYYEFRPLVSNVLNINISEGLSFLSHHFDWGKAPLENRQEMILESVTELDGIHLEWGKDNQINERWALPTLILVFPYHNPLFKKMLDHGNDESIRQILLAEQQDDYVFTVKKVKNVIVDEEFRDETANFMIKTQLENIDGICHLHSTFMFSPSIRFPIRSSIVNLELSHFGLGQKNGIRTSKTRHKPILKLGRKLQEVYLKPELEKYLSKRNGQILAISDLPIEWMLVHGVPLGFLCDVCRIQTSNMQGLLNNYSAYSKIVLTLGSKTVSNTLVIFSSFDEDMTDFKDSYNMAMLYQKNHGFKIAFAGDATEIKKHIQTHRPQILIFDCHCNYDAATANCYLQIGGKQIYPRQIVEHQIAAPIVYLASCNTNPNYDNIEKLHDAFFQSGALSVTGTFLPLDMLKGTFIYLRMLALLNSANERRVSGNWLHFLSFSIRTSLIWEARLKCYQKLNRELTEEEERKFISILERLHRFEDRAGVFNDLINQGIRLSDKIKLTLEDTNMEFMYYSHYGRPDLIRFKD</sequence>